<protein>
    <submittedName>
        <fullName evidence="8">U3 small nucleolar RNA-associated protein 6 homolog</fullName>
    </submittedName>
</protein>
<dbReference type="PANTHER" id="PTHR23271:SF1">
    <property type="entry name" value="U3 SMALL NUCLEOLAR RNA-ASSOCIATED PROTEIN 6 HOMOLOG"/>
    <property type="match status" value="1"/>
</dbReference>
<organism evidence="7 8">
    <name type="scientific">Heligmosomoides polygyrus</name>
    <name type="common">Parasitic roundworm</name>
    <dbReference type="NCBI Taxonomy" id="6339"/>
    <lineage>
        <taxon>Eukaryota</taxon>
        <taxon>Metazoa</taxon>
        <taxon>Ecdysozoa</taxon>
        <taxon>Nematoda</taxon>
        <taxon>Chromadorea</taxon>
        <taxon>Rhabditida</taxon>
        <taxon>Rhabditina</taxon>
        <taxon>Rhabditomorpha</taxon>
        <taxon>Strongyloidea</taxon>
        <taxon>Heligmosomidae</taxon>
        <taxon>Heligmosomoides</taxon>
    </lineage>
</organism>
<feature type="domain" description="U3 small nucleolar RNA-associated protein 6 N-terminal" evidence="5">
    <location>
        <begin position="9"/>
        <end position="83"/>
    </location>
</feature>
<evidence type="ECO:0000313" key="7">
    <source>
        <dbReference type="Proteomes" id="UP000050761"/>
    </source>
</evidence>
<keyword evidence="3" id="KW-0677">Repeat</keyword>
<dbReference type="Gene3D" id="1.25.40.10">
    <property type="entry name" value="Tetratricopeptide repeat domain"/>
    <property type="match status" value="1"/>
</dbReference>
<dbReference type="GO" id="GO:0000462">
    <property type="term" value="P:maturation of SSU-rRNA from tricistronic rRNA transcript (SSU-rRNA, 5.8S rRNA, LSU-rRNA)"/>
    <property type="evidence" value="ECO:0007669"/>
    <property type="project" value="InterPro"/>
</dbReference>
<keyword evidence="2" id="KW-0698">rRNA processing</keyword>
<evidence type="ECO:0000313" key="6">
    <source>
        <dbReference type="EMBL" id="VDP36751.1"/>
    </source>
</evidence>
<dbReference type="OrthoDB" id="28112at2759"/>
<dbReference type="InterPro" id="IPR013949">
    <property type="entry name" value="Utp6"/>
</dbReference>
<dbReference type="InterPro" id="IPR055347">
    <property type="entry name" value="UTP6_N"/>
</dbReference>
<accession>A0A3P8CY94</accession>
<evidence type="ECO:0000256" key="4">
    <source>
        <dbReference type="ARBA" id="ARBA00023242"/>
    </source>
</evidence>
<evidence type="ECO:0000256" key="1">
    <source>
        <dbReference type="ARBA" id="ARBA00004604"/>
    </source>
</evidence>
<dbReference type="Proteomes" id="UP000050761">
    <property type="component" value="Unassembled WGS sequence"/>
</dbReference>
<dbReference type="Pfam" id="PF08640">
    <property type="entry name" value="U3_assoc_6"/>
    <property type="match status" value="1"/>
</dbReference>
<accession>A0A183GKB3</accession>
<evidence type="ECO:0000256" key="2">
    <source>
        <dbReference type="ARBA" id="ARBA00022552"/>
    </source>
</evidence>
<dbReference type="PANTHER" id="PTHR23271">
    <property type="entry name" value="HEPATOCELLULAR CARCINOMA-ASSOCIATED ANTIGEN 66"/>
    <property type="match status" value="1"/>
</dbReference>
<keyword evidence="7" id="KW-1185">Reference proteome</keyword>
<keyword evidence="4" id="KW-0539">Nucleus</keyword>
<dbReference type="GO" id="GO:0034388">
    <property type="term" value="C:Pwp2p-containing subcomplex of 90S preribosome"/>
    <property type="evidence" value="ECO:0007669"/>
    <property type="project" value="TreeGrafter"/>
</dbReference>
<proteinExistence type="predicted"/>
<sequence length="505" mass="58547">MGEFVEHSLESLLPTFEQLSHVQLFTEGEVNAFIKRCRQFEYRLNKHEKSARDFNLYAEYLCDFLTLLKSRRAKMQYWHKKKLIDGPLRKKVASIYRRAADRFQGDLRLWEQLINFLNENAMRRELAVAYTRALQIHGKNEKLRRDFALWQFFSAASPQNARTQLLGSLRLFPQSPMLFAALFTVEIHFVDKVLKRRKFITEEKDKRRGDNENDAERVYDEEVDDTIMNLDVAKAVVEQALSSVPAEAASGMLVEMWKECNKVELVGNIDKVRSFIVDELNKVDNEDTRLFEIELAESSGTKQPQSSLMWNVYLEKSAASPATSPEQFRELCNRALEKVDLSENFPIWQRAIEYSILHAPEETEQIFKDALKYTITDVCSRVKILFVDYLNELFNAGKISADVLRERILDLVNSKPNRAEFYCSLYRKEMERPMPDHKFAGLVIRTAVNEEDAASVEAVILYGKWALEHDPAKFHVVHQSEGIGVEIRLAIASILGRETCLATWR</sequence>
<reference evidence="6 7" key="1">
    <citation type="submission" date="2018-11" db="EMBL/GenBank/DDBJ databases">
        <authorList>
            <consortium name="Pathogen Informatics"/>
        </authorList>
    </citation>
    <scope>NUCLEOTIDE SEQUENCE [LARGE SCALE GENOMIC DNA]</scope>
</reference>
<reference evidence="8" key="2">
    <citation type="submission" date="2019-09" db="UniProtKB">
        <authorList>
            <consortium name="WormBaseParasite"/>
        </authorList>
    </citation>
    <scope>IDENTIFICATION</scope>
</reference>
<dbReference type="AlphaFoldDB" id="A0A183GKB3"/>
<dbReference type="EMBL" id="UZAH01034706">
    <property type="protein sequence ID" value="VDP36751.1"/>
    <property type="molecule type" value="Genomic_DNA"/>
</dbReference>
<evidence type="ECO:0000259" key="5">
    <source>
        <dbReference type="Pfam" id="PF08640"/>
    </source>
</evidence>
<dbReference type="GO" id="GO:0032040">
    <property type="term" value="C:small-subunit processome"/>
    <property type="evidence" value="ECO:0007669"/>
    <property type="project" value="TreeGrafter"/>
</dbReference>
<dbReference type="InterPro" id="IPR011990">
    <property type="entry name" value="TPR-like_helical_dom_sf"/>
</dbReference>
<dbReference type="WBParaSite" id="HPBE_0002313101-mRNA-1">
    <property type="protein sequence ID" value="HPBE_0002313101-mRNA-1"/>
    <property type="gene ID" value="HPBE_0002313101"/>
</dbReference>
<name>A0A183GKB3_HELPZ</name>
<dbReference type="GO" id="GO:0030515">
    <property type="term" value="F:snoRNA binding"/>
    <property type="evidence" value="ECO:0007669"/>
    <property type="project" value="InterPro"/>
</dbReference>
<gene>
    <name evidence="6" type="ORF">HPBE_LOCUS23130</name>
</gene>
<evidence type="ECO:0000313" key="8">
    <source>
        <dbReference type="WBParaSite" id="HPBE_0002313101-mRNA-1"/>
    </source>
</evidence>
<comment type="subcellular location">
    <subcellularLocation>
        <location evidence="1">Nucleus</location>
        <location evidence="1">Nucleolus</location>
    </subcellularLocation>
</comment>
<evidence type="ECO:0000256" key="3">
    <source>
        <dbReference type="ARBA" id="ARBA00022737"/>
    </source>
</evidence>